<proteinExistence type="predicted"/>
<organism evidence="2 3">
    <name type="scientific">Flavobacterium fontis</name>
    <dbReference type="NCBI Taxonomy" id="1124188"/>
    <lineage>
        <taxon>Bacteria</taxon>
        <taxon>Pseudomonadati</taxon>
        <taxon>Bacteroidota</taxon>
        <taxon>Flavobacteriia</taxon>
        <taxon>Flavobacteriales</taxon>
        <taxon>Flavobacteriaceae</taxon>
        <taxon>Flavobacterium</taxon>
    </lineage>
</organism>
<dbReference type="EMBL" id="FQVQ01000013">
    <property type="protein sequence ID" value="SHF60308.1"/>
    <property type="molecule type" value="Genomic_DNA"/>
</dbReference>
<evidence type="ECO:0000313" key="2">
    <source>
        <dbReference type="EMBL" id="SHF60308.1"/>
    </source>
</evidence>
<protein>
    <submittedName>
        <fullName evidence="2">Putative porin</fullName>
    </submittedName>
</protein>
<dbReference type="RefSeq" id="WP_073364306.1">
    <property type="nucleotide sequence ID" value="NZ_FQVQ01000013.1"/>
</dbReference>
<dbReference type="Pfam" id="PF14121">
    <property type="entry name" value="Porin_10"/>
    <property type="match status" value="1"/>
</dbReference>
<accession>A0A1M5CZZ3</accession>
<dbReference type="AlphaFoldDB" id="A0A1M5CZZ3"/>
<name>A0A1M5CZZ3_9FLAO</name>
<dbReference type="OrthoDB" id="9812454at2"/>
<sequence>MRLLFLAVFICITTGAFSQQIGDKPPKSMIKTAEDKAKEAARKAPIAWYKIYSVEKDTVIADTSLTLQRYYQYNYLRKDRFGHLQYPNEGQVFNLLDYTQAKSSVFPAMGYQAKHYAFLEAEDIRYYHVPTPYSDIYFKTVMEQGQNVDALVALNTSKNFNISIAFKGLRSLGRYTNQLASTGNFRLTSSYKTTSGRYAINFHYTGQDFLNGENGGLANPAEFESGEAIFNNRARLQVMLTDAQSVLKSKRFFFDHAFRVNPNDSQNNLSVFHRFNYEHKFYEFNQKTLATTVEGVTFNRFGDAVVNANINDHTNYDKFYNRAGIAYENKSLGTVRFYIEHFFNRFGFQSERTVNTLVIPRKRDVNVATLGGVYEYRKGNWRGTATLANALGTETVRYAEAKAAYTFNARTHVNFQYTNQSKLPNNNFLLHQSSYEAYNWVNNFRNEKYNAFQFEAQTPWLNASVQWSNSTDKLFFTDVQNVANQQLVTPQQFSGSINYLAVKVAREFRYKRFGLDATVLYQNVTQSQAILNLPEFTARGSLYYQDHWFKKAMFIQTGATVNYFTSYFADDYNPVLGEFFVQTQKKIGDFPVVDVFFNARVRQTRIFLIAEHVNGLLRNNDFYASPSMPYRDFIIRFGLVWNFFQ</sequence>
<gene>
    <name evidence="2" type="ORF">SAMN05444377_11370</name>
</gene>
<dbReference type="STRING" id="1124188.SAMN05444377_11370"/>
<evidence type="ECO:0000313" key="3">
    <source>
        <dbReference type="Proteomes" id="UP000184147"/>
    </source>
</evidence>
<feature type="signal peptide" evidence="1">
    <location>
        <begin position="1"/>
        <end position="18"/>
    </location>
</feature>
<dbReference type="Proteomes" id="UP000184147">
    <property type="component" value="Unassembled WGS sequence"/>
</dbReference>
<feature type="chain" id="PRO_5013290913" evidence="1">
    <location>
        <begin position="19"/>
        <end position="645"/>
    </location>
</feature>
<keyword evidence="1" id="KW-0732">Signal</keyword>
<dbReference type="InterPro" id="IPR025631">
    <property type="entry name" value="Porin_10"/>
</dbReference>
<evidence type="ECO:0000256" key="1">
    <source>
        <dbReference type="SAM" id="SignalP"/>
    </source>
</evidence>
<keyword evidence="3" id="KW-1185">Reference proteome</keyword>
<reference evidence="2 3" key="1">
    <citation type="submission" date="2016-11" db="EMBL/GenBank/DDBJ databases">
        <authorList>
            <person name="Jaros S."/>
            <person name="Januszkiewicz K."/>
            <person name="Wedrychowicz H."/>
        </authorList>
    </citation>
    <scope>NUCLEOTIDE SEQUENCE [LARGE SCALE GENOMIC DNA]</scope>
    <source>
        <strain evidence="2 3">DSM 25660</strain>
    </source>
</reference>